<protein>
    <submittedName>
        <fullName evidence="1">Uncharacterized protein</fullName>
    </submittedName>
</protein>
<proteinExistence type="predicted"/>
<evidence type="ECO:0000313" key="1">
    <source>
        <dbReference type="EMBL" id="KKK53649.1"/>
    </source>
</evidence>
<organism evidence="1">
    <name type="scientific">marine sediment metagenome</name>
    <dbReference type="NCBI Taxonomy" id="412755"/>
    <lineage>
        <taxon>unclassified sequences</taxon>
        <taxon>metagenomes</taxon>
        <taxon>ecological metagenomes</taxon>
    </lineage>
</organism>
<sequence length="97" mass="11206">RYDTLVKERQTIYKSLCATRRDRIDELRGGKDTFFELVAKLQHSEAERNEQGRLAQLTKLASEDIKKEFRKPTEFPDGSVNSIIMDAETDFGEDDHG</sequence>
<gene>
    <name evidence="1" type="ORF">LCGC14_3092680</name>
</gene>
<dbReference type="AlphaFoldDB" id="A0A0F8YHG5"/>
<feature type="non-terminal residue" evidence="1">
    <location>
        <position position="1"/>
    </location>
</feature>
<reference evidence="1" key="1">
    <citation type="journal article" date="2015" name="Nature">
        <title>Complex archaea that bridge the gap between prokaryotes and eukaryotes.</title>
        <authorList>
            <person name="Spang A."/>
            <person name="Saw J.H."/>
            <person name="Jorgensen S.L."/>
            <person name="Zaremba-Niedzwiedzka K."/>
            <person name="Martijn J."/>
            <person name="Lind A.E."/>
            <person name="van Eijk R."/>
            <person name="Schleper C."/>
            <person name="Guy L."/>
            <person name="Ettema T.J."/>
        </authorList>
    </citation>
    <scope>NUCLEOTIDE SEQUENCE</scope>
</reference>
<comment type="caution">
    <text evidence="1">The sequence shown here is derived from an EMBL/GenBank/DDBJ whole genome shotgun (WGS) entry which is preliminary data.</text>
</comment>
<name>A0A0F8YHG5_9ZZZZ</name>
<accession>A0A0F8YHG5</accession>
<dbReference type="EMBL" id="LAZR01066395">
    <property type="protein sequence ID" value="KKK53649.1"/>
    <property type="molecule type" value="Genomic_DNA"/>
</dbReference>